<feature type="chain" id="PRO_5030750229" evidence="2">
    <location>
        <begin position="26"/>
        <end position="530"/>
    </location>
</feature>
<dbReference type="AlphaFoldDB" id="A0A7S4NHH8"/>
<organism evidence="3">
    <name type="scientific">Odontella aurita</name>
    <dbReference type="NCBI Taxonomy" id="265563"/>
    <lineage>
        <taxon>Eukaryota</taxon>
        <taxon>Sar</taxon>
        <taxon>Stramenopiles</taxon>
        <taxon>Ochrophyta</taxon>
        <taxon>Bacillariophyta</taxon>
        <taxon>Mediophyceae</taxon>
        <taxon>Biddulphiophycidae</taxon>
        <taxon>Eupodiscales</taxon>
        <taxon>Odontellaceae</taxon>
        <taxon>Odontella</taxon>
    </lineage>
</organism>
<feature type="compositionally biased region" description="Acidic residues" evidence="1">
    <location>
        <begin position="75"/>
        <end position="89"/>
    </location>
</feature>
<gene>
    <name evidence="3" type="ORF">OAUR00152_LOCUS41513</name>
</gene>
<keyword evidence="2" id="KW-0732">Signal</keyword>
<protein>
    <submittedName>
        <fullName evidence="3">Uncharacterized protein</fullName>
    </submittedName>
</protein>
<accession>A0A7S4NHH8</accession>
<proteinExistence type="predicted"/>
<feature type="region of interest" description="Disordered" evidence="1">
    <location>
        <begin position="30"/>
        <end position="89"/>
    </location>
</feature>
<name>A0A7S4NHH8_9STRA</name>
<dbReference type="EMBL" id="HBKQ01060920">
    <property type="protein sequence ID" value="CAE2288044.1"/>
    <property type="molecule type" value="Transcribed_RNA"/>
</dbReference>
<sequence>MAKQRRLSTCLLAAAAAAAARGTAAFGVVRPSSSGQRSPVVSVPVSVPTVGAGGRASSSSSIVVSRRMSSSEEGNNGDDGGEGGEDPEQFDEVYGAKFFGGAAVKEELFDPKAEDRAAELLRREREEKVRNEDDDFAGSYDRFDDRLCFEDEFASSIGRRVQGSIGAALYDDDDEVDDETEGGAYASNVDWTTPFSREKGSKTPAEELTRAKTFYNRIDAAVVGGKTLDDGASKKKVALRWEISLVWPNLWEARVLLTGTSVVTVDAASNLIVSQTDRLDAGGKDGTDVVGAIQPQLGPRFWDLYHIGMTPSAELSPRLEPRRAERGTFAKYDLFETPPRLTVNPTVLDRGGRDDRIAQAIPNHAFSCIIKTTGPRKQRYVPASPVEIRIDRDEDEDCARVSWSIPVAPEFLAAAGPRGLLPLPGSDDETDDDRDASCGYKLRPSRLVATVKFGGYPQDDEVATKRRELYEEVTKDGHKVKTDDRGRPLFFFVQNDCKACFVSDGGLGMAVYEFRPRWDEANEVGVELEM</sequence>
<evidence type="ECO:0000256" key="1">
    <source>
        <dbReference type="SAM" id="MobiDB-lite"/>
    </source>
</evidence>
<evidence type="ECO:0000256" key="2">
    <source>
        <dbReference type="SAM" id="SignalP"/>
    </source>
</evidence>
<feature type="compositionally biased region" description="Low complexity" evidence="1">
    <location>
        <begin position="30"/>
        <end position="74"/>
    </location>
</feature>
<evidence type="ECO:0000313" key="3">
    <source>
        <dbReference type="EMBL" id="CAE2288044.1"/>
    </source>
</evidence>
<feature type="signal peptide" evidence="2">
    <location>
        <begin position="1"/>
        <end position="25"/>
    </location>
</feature>
<reference evidence="3" key="1">
    <citation type="submission" date="2021-01" db="EMBL/GenBank/DDBJ databases">
        <authorList>
            <person name="Corre E."/>
            <person name="Pelletier E."/>
            <person name="Niang G."/>
            <person name="Scheremetjew M."/>
            <person name="Finn R."/>
            <person name="Kale V."/>
            <person name="Holt S."/>
            <person name="Cochrane G."/>
            <person name="Meng A."/>
            <person name="Brown T."/>
            <person name="Cohen L."/>
        </authorList>
    </citation>
    <scope>NUCLEOTIDE SEQUENCE</scope>
    <source>
        <strain evidence="3">Isolate 1302-5</strain>
    </source>
</reference>